<sequence length="376" mass="41474">MSVKEVNTSFFQLLKHNGPLYLTLIGNTAHLHIAEKQPSLDDATEENKELELHLLKAHFKKMKEDYKLKQAKLIKKMNQNQALSAEEEEWLDGQGNLIDEQLLIEKIKALSNKSTLALTNDDARSLKHIFEFVSESGGKTSQTNNTNDKKKITSNGPVANVKKTSDPLAKDTKQTLSNTLTVNEKKKKPTNDPKANNSKSNYHMPLLDHHLSPPRHSPSEIDHHQLDPLARHKFRRTMSNSRLKRERFSAHDKGPATVPDNDVFDDDDDNEEEEEHGYLRPSNARAMETTRYQTDGGSGGDKAGAEFSTAAQDAPAELVDTLQFTSIVLSIPGSSLTSPPVHDGSSKSCFGPQISLVAAATAAATALFLLFSSGLS</sequence>
<evidence type="ECO:0000313" key="2">
    <source>
        <dbReference type="EMBL" id="WAQ88682.1"/>
    </source>
</evidence>
<accession>A0ABY7CXF3</accession>
<evidence type="ECO:0000313" key="3">
    <source>
        <dbReference type="Proteomes" id="UP001164743"/>
    </source>
</evidence>
<feature type="compositionally biased region" description="Basic and acidic residues" evidence="1">
    <location>
        <begin position="163"/>
        <end position="173"/>
    </location>
</feature>
<feature type="region of interest" description="Disordered" evidence="1">
    <location>
        <begin position="136"/>
        <end position="222"/>
    </location>
</feature>
<name>A0ABY7CXF3_9BASI</name>
<keyword evidence="3" id="KW-1185">Reference proteome</keyword>
<feature type="compositionally biased region" description="Polar residues" evidence="1">
    <location>
        <begin position="137"/>
        <end position="146"/>
    </location>
</feature>
<feature type="compositionally biased region" description="Basic and acidic residues" evidence="1">
    <location>
        <begin position="206"/>
        <end position="222"/>
    </location>
</feature>
<proteinExistence type="predicted"/>
<dbReference type="RefSeq" id="XP_053024237.1">
    <property type="nucleotide sequence ID" value="XM_053160244.1"/>
</dbReference>
<evidence type="ECO:0000256" key="1">
    <source>
        <dbReference type="SAM" id="MobiDB-lite"/>
    </source>
</evidence>
<dbReference type="GeneID" id="77801139"/>
<protein>
    <submittedName>
        <fullName evidence="2">Uncharacterized protein</fullName>
    </submittedName>
</protein>
<dbReference type="Proteomes" id="UP001164743">
    <property type="component" value="Chromosome 10A"/>
</dbReference>
<gene>
    <name evidence="2" type="ORF">PtA15_10A101</name>
</gene>
<dbReference type="EMBL" id="CP110430">
    <property type="protein sequence ID" value="WAQ88682.1"/>
    <property type="molecule type" value="Genomic_DNA"/>
</dbReference>
<feature type="region of interest" description="Disordered" evidence="1">
    <location>
        <begin position="240"/>
        <end position="303"/>
    </location>
</feature>
<feature type="compositionally biased region" description="Acidic residues" evidence="1">
    <location>
        <begin position="262"/>
        <end position="275"/>
    </location>
</feature>
<organism evidence="2 3">
    <name type="scientific">Puccinia triticina</name>
    <dbReference type="NCBI Taxonomy" id="208348"/>
    <lineage>
        <taxon>Eukaryota</taxon>
        <taxon>Fungi</taxon>
        <taxon>Dikarya</taxon>
        <taxon>Basidiomycota</taxon>
        <taxon>Pucciniomycotina</taxon>
        <taxon>Pucciniomycetes</taxon>
        <taxon>Pucciniales</taxon>
        <taxon>Pucciniaceae</taxon>
        <taxon>Puccinia</taxon>
    </lineage>
</organism>
<reference evidence="2" key="1">
    <citation type="submission" date="2022-10" db="EMBL/GenBank/DDBJ databases">
        <title>Puccinia triticina Genome sequencing and assembly.</title>
        <authorList>
            <person name="Li C."/>
        </authorList>
    </citation>
    <scope>NUCLEOTIDE SEQUENCE</scope>
    <source>
        <strain evidence="2">Pt15</strain>
    </source>
</reference>